<dbReference type="Gene3D" id="3.30.420.10">
    <property type="entry name" value="Ribonuclease H-like superfamily/Ribonuclease H"/>
    <property type="match status" value="1"/>
</dbReference>
<dbReference type="CDD" id="cd04658">
    <property type="entry name" value="Piwi_piwi-like_Euk"/>
    <property type="match status" value="1"/>
</dbReference>
<feature type="compositionally biased region" description="Basic and acidic residues" evidence="7">
    <location>
        <begin position="768"/>
        <end position="786"/>
    </location>
</feature>
<dbReference type="SMART" id="SM00949">
    <property type="entry name" value="PAZ"/>
    <property type="match status" value="1"/>
</dbReference>
<dbReference type="Gene3D" id="2.170.260.10">
    <property type="entry name" value="paz domain"/>
    <property type="match status" value="1"/>
</dbReference>
<evidence type="ECO:0000256" key="7">
    <source>
        <dbReference type="SAM" id="MobiDB-lite"/>
    </source>
</evidence>
<dbReference type="InterPro" id="IPR003100">
    <property type="entry name" value="PAZ_dom"/>
</dbReference>
<comment type="subcellular location">
    <subcellularLocation>
        <location evidence="1">Cytoplasm</location>
    </subcellularLocation>
</comment>
<dbReference type="PANTHER" id="PTHR22891">
    <property type="entry name" value="EUKARYOTIC TRANSLATION INITIATION FACTOR 2C"/>
    <property type="match status" value="1"/>
</dbReference>
<dbReference type="SUPFAM" id="SSF53098">
    <property type="entry name" value="Ribonuclease H-like"/>
    <property type="match status" value="1"/>
</dbReference>
<dbReference type="InterPro" id="IPR003165">
    <property type="entry name" value="Piwi"/>
</dbReference>
<sequence>MESALTPIFPKRPVRGPKSQGQELKLFSNYFSLEFDSPSIQGVNKYTCKFEPEVPDNSRKVRTLILRTVKDKIKESLDFFIEWGSCIYSLKKVQEVPKQETEHDGVKYAITIEWVQLMEPTDKDHMNFLKIFFNSLMRGLRFETIGRKSFNTAKAHSLDAHKIKVWPGFDARLIMKETGVLLNIDVCFKVVRQDTVLEFINDLRSKCEQKNLDSQEEIATALKGTTVVTKYNQRTYKVDRVEFSMSPETTFDKSGTQVSYKDYYKTRYNENVSDPNQPLLINKDRKTGNEIALIPELCQVTGLTDSMRADFRLMKDLAEIVHTNADRKVSECKNLLEIFNTNPKCLEKQKLWHLKFSENPQALKGFKYKAGNMVMGAKGSGERNTFDIESCQREIDRKIQDKMFEQPALKTWGIFHGERDAPICKQFTTTMEQVLQQFGFESAQPQTFVLKGNPMNAQTWIKELKSKLNNNVQACVLLLPGQKGKTSLYDDIKRFLLAEFPVPSQVVLCNTISKGKNLRSIVNKILIQITAKIGGIPWTVDALPFMEKPTMICGMDVFHSTSLGKKSVLALTASINTSATKYFSSCVVQGELGDEAANSLQTGMSKALEAFKKANGSYPQQMIFYRDGVGEGQVNGICVPEVEQIKAAIAGLGIDVKFMYINVSKRINTRIFGGDVGSFKNPMPGTVIDASITDSGIYEFFLVSTAAKQGLSSPVRYSVIFDTIGESPDRIELLTYKLCYTYYNVSGSIKEPSAIRYAHRLAALIGERGGKGKEPPQPHQDFETKEPTLYYI</sequence>
<dbReference type="AlphaFoldDB" id="H2DH90"/>
<dbReference type="SMART" id="SM00950">
    <property type="entry name" value="Piwi"/>
    <property type="match status" value="1"/>
</dbReference>
<organism evidence="10">
    <name type="scientific">Oxytricha trifallax</name>
    <name type="common">Sterkiella histriomuscorum</name>
    <dbReference type="NCBI Taxonomy" id="94289"/>
    <lineage>
        <taxon>Eukaryota</taxon>
        <taxon>Sar</taxon>
        <taxon>Alveolata</taxon>
        <taxon>Ciliophora</taxon>
        <taxon>Intramacronucleata</taxon>
        <taxon>Spirotrichea</taxon>
        <taxon>Stichotrichia</taxon>
        <taxon>Sporadotrichida</taxon>
        <taxon>Oxytrichidae</taxon>
        <taxon>Stylonychinae</taxon>
        <taxon>Sterkiella</taxon>
    </lineage>
</organism>
<dbReference type="CDD" id="cd02845">
    <property type="entry name" value="PAZ_piwi_like"/>
    <property type="match status" value="1"/>
</dbReference>
<keyword evidence="2" id="KW-0217">Developmental protein</keyword>
<evidence type="ECO:0000259" key="9">
    <source>
        <dbReference type="PROSITE" id="PS50822"/>
    </source>
</evidence>
<comment type="similarity">
    <text evidence="6">Belongs to the argonaute family. Piwi subfamily.</text>
</comment>
<dbReference type="InterPro" id="IPR036397">
    <property type="entry name" value="RNaseH_sf"/>
</dbReference>
<keyword evidence="3" id="KW-0963">Cytoplasm</keyword>
<evidence type="ECO:0000256" key="6">
    <source>
        <dbReference type="ARBA" id="ARBA00038291"/>
    </source>
</evidence>
<dbReference type="Pfam" id="PF02170">
    <property type="entry name" value="PAZ"/>
    <property type="match status" value="1"/>
</dbReference>
<dbReference type="InterPro" id="IPR012337">
    <property type="entry name" value="RNaseH-like_sf"/>
</dbReference>
<dbReference type="InterPro" id="IPR036085">
    <property type="entry name" value="PAZ_dom_sf"/>
</dbReference>
<evidence type="ECO:0000256" key="4">
    <source>
        <dbReference type="ARBA" id="ARBA00022884"/>
    </source>
</evidence>
<dbReference type="PROSITE" id="PS50821">
    <property type="entry name" value="PAZ"/>
    <property type="match status" value="1"/>
</dbReference>
<dbReference type="FunFam" id="2.170.260.10:FF:000003">
    <property type="entry name" value="Piwi-like RNA-mediated gene silencing 2"/>
    <property type="match status" value="1"/>
</dbReference>
<dbReference type="GO" id="GO:0005737">
    <property type="term" value="C:cytoplasm"/>
    <property type="evidence" value="ECO:0007669"/>
    <property type="project" value="UniProtKB-SubCell"/>
</dbReference>
<dbReference type="Pfam" id="PF02171">
    <property type="entry name" value="Piwi"/>
    <property type="match status" value="1"/>
</dbReference>
<evidence type="ECO:0000256" key="2">
    <source>
        <dbReference type="ARBA" id="ARBA00022473"/>
    </source>
</evidence>
<protein>
    <submittedName>
        <fullName evidence="10">Otiwi1</fullName>
    </submittedName>
</protein>
<evidence type="ECO:0000256" key="1">
    <source>
        <dbReference type="ARBA" id="ARBA00004496"/>
    </source>
</evidence>
<dbReference type="GO" id="GO:0003723">
    <property type="term" value="F:RNA binding"/>
    <property type="evidence" value="ECO:0007669"/>
    <property type="project" value="UniProtKB-KW"/>
</dbReference>
<name>H2DH90_OXYTR</name>
<feature type="domain" description="Piwi" evidence="9">
    <location>
        <begin position="474"/>
        <end position="770"/>
    </location>
</feature>
<accession>H2DH90</accession>
<dbReference type="Gene3D" id="3.40.50.2300">
    <property type="match status" value="1"/>
</dbReference>
<reference evidence="10" key="1">
    <citation type="journal article" date="2012" name="Cell">
        <title>Piwi-Interacting RNAs Protect DNA against Loss during Oxytricha Genome Rearrangement.</title>
        <authorList>
            <person name="Fang W."/>
            <person name="Wang X."/>
            <person name="Brachi J.R."/>
            <person name="Nowacki M."/>
            <person name="Landweber L.F."/>
        </authorList>
    </citation>
    <scope>NUCLEOTIDE SEQUENCE</scope>
</reference>
<evidence type="ECO:0000259" key="8">
    <source>
        <dbReference type="PROSITE" id="PS50821"/>
    </source>
</evidence>
<evidence type="ECO:0000256" key="3">
    <source>
        <dbReference type="ARBA" id="ARBA00022490"/>
    </source>
</evidence>
<dbReference type="EMBL" id="JN604928">
    <property type="protein sequence ID" value="AEX87959.1"/>
    <property type="molecule type" value="mRNA"/>
</dbReference>
<dbReference type="GO" id="GO:0031047">
    <property type="term" value="P:regulatory ncRNA-mediated gene silencing"/>
    <property type="evidence" value="ECO:0007669"/>
    <property type="project" value="UniProtKB-KW"/>
</dbReference>
<dbReference type="PROSITE" id="PS50822">
    <property type="entry name" value="PIWI"/>
    <property type="match status" value="1"/>
</dbReference>
<keyword evidence="5" id="KW-0943">RNA-mediated gene silencing</keyword>
<feature type="region of interest" description="Disordered" evidence="7">
    <location>
        <begin position="768"/>
        <end position="792"/>
    </location>
</feature>
<proteinExistence type="evidence at transcript level"/>
<evidence type="ECO:0000256" key="5">
    <source>
        <dbReference type="ARBA" id="ARBA00023158"/>
    </source>
</evidence>
<dbReference type="SUPFAM" id="SSF101690">
    <property type="entry name" value="PAZ domain"/>
    <property type="match status" value="1"/>
</dbReference>
<evidence type="ECO:0000313" key="10">
    <source>
        <dbReference type="EMBL" id="AEX87959.1"/>
    </source>
</evidence>
<keyword evidence="4" id="KW-0694">RNA-binding</keyword>
<feature type="domain" description="PAZ" evidence="8">
    <location>
        <begin position="195"/>
        <end position="302"/>
    </location>
</feature>